<dbReference type="GO" id="GO:0016197">
    <property type="term" value="P:endosomal transport"/>
    <property type="evidence" value="ECO:0007669"/>
    <property type="project" value="TreeGrafter"/>
</dbReference>
<evidence type="ECO:0000256" key="8">
    <source>
        <dbReference type="ARBA" id="ARBA00022583"/>
    </source>
</evidence>
<feature type="domain" description="EF-hand" evidence="20">
    <location>
        <begin position="42"/>
        <end position="77"/>
    </location>
</feature>
<evidence type="ECO:0000256" key="5">
    <source>
        <dbReference type="ARBA" id="ARBA00011159"/>
    </source>
</evidence>
<evidence type="ECO:0000256" key="9">
    <source>
        <dbReference type="ARBA" id="ARBA00022737"/>
    </source>
</evidence>
<keyword evidence="10" id="KW-0967">Endosome</keyword>
<dbReference type="GO" id="GO:0006897">
    <property type="term" value="P:endocytosis"/>
    <property type="evidence" value="ECO:0007669"/>
    <property type="project" value="UniProtKB-KW"/>
</dbReference>
<keyword evidence="14" id="KW-0009">Actin-binding</keyword>
<evidence type="ECO:0000259" key="20">
    <source>
        <dbReference type="PROSITE" id="PS50222"/>
    </source>
</evidence>
<feature type="domain" description="EH" evidence="19">
    <location>
        <begin position="142"/>
        <end position="230"/>
    </location>
</feature>
<dbReference type="GO" id="GO:0030479">
    <property type="term" value="C:actin cortical patch"/>
    <property type="evidence" value="ECO:0007669"/>
    <property type="project" value="UniProtKB-SubCell"/>
</dbReference>
<dbReference type="SMART" id="SM00027">
    <property type="entry name" value="EH"/>
    <property type="match status" value="2"/>
</dbReference>
<keyword evidence="7" id="KW-0963">Cytoplasm</keyword>
<proteinExistence type="inferred from homology"/>
<evidence type="ECO:0000313" key="22">
    <source>
        <dbReference type="Proteomes" id="UP000664169"/>
    </source>
</evidence>
<comment type="subunit">
    <text evidence="5">Component of the PAN1 actin cytoskeleton-regulatory complex.</text>
</comment>
<dbReference type="InterPro" id="IPR000261">
    <property type="entry name" value="EH_dom"/>
</dbReference>
<evidence type="ECO:0000256" key="14">
    <source>
        <dbReference type="ARBA" id="ARBA00023203"/>
    </source>
</evidence>
<name>A0A8H3EYS5_9LECA</name>
<dbReference type="GO" id="GO:0007015">
    <property type="term" value="P:actin filament organization"/>
    <property type="evidence" value="ECO:0007669"/>
    <property type="project" value="InterPro"/>
</dbReference>
<comment type="subcellular location">
    <subcellularLocation>
        <location evidence="3">Cell membrane</location>
        <topology evidence="3">Peripheral membrane protein</topology>
        <orientation evidence="3">Cytoplasmic side</orientation>
    </subcellularLocation>
    <subcellularLocation>
        <location evidence="2">Cytoplasm</location>
        <location evidence="2">Cytoskeleton</location>
        <location evidence="2">Actin patch</location>
    </subcellularLocation>
    <subcellularLocation>
        <location evidence="1">Endosome membrane</location>
        <topology evidence="1">Peripheral membrane protein</topology>
        <orientation evidence="1">Cytoplasmic side</orientation>
    </subcellularLocation>
</comment>
<evidence type="ECO:0000256" key="15">
    <source>
        <dbReference type="ARBA" id="ARBA00023212"/>
    </source>
</evidence>
<dbReference type="OrthoDB" id="1716625at2759"/>
<dbReference type="AlphaFoldDB" id="A0A8H3EYS5"/>
<evidence type="ECO:0000256" key="6">
    <source>
        <dbReference type="ARBA" id="ARBA00022475"/>
    </source>
</evidence>
<dbReference type="GO" id="GO:0005509">
    <property type="term" value="F:calcium ion binding"/>
    <property type="evidence" value="ECO:0007669"/>
    <property type="project" value="InterPro"/>
</dbReference>
<accession>A0A8H3EYS5</accession>
<keyword evidence="22" id="KW-1185">Reference proteome</keyword>
<keyword evidence="6" id="KW-1003">Cell membrane</keyword>
<dbReference type="GO" id="GO:0010008">
    <property type="term" value="C:endosome membrane"/>
    <property type="evidence" value="ECO:0007669"/>
    <property type="project" value="UniProtKB-SubCell"/>
</dbReference>
<evidence type="ECO:0000259" key="19">
    <source>
        <dbReference type="PROSITE" id="PS50031"/>
    </source>
</evidence>
<feature type="region of interest" description="Disordered" evidence="18">
    <location>
        <begin position="308"/>
        <end position="330"/>
    </location>
</feature>
<dbReference type="PROSITE" id="PS00018">
    <property type="entry name" value="EF_HAND_1"/>
    <property type="match status" value="1"/>
</dbReference>
<feature type="compositionally biased region" description="Polar residues" evidence="18">
    <location>
        <begin position="238"/>
        <end position="251"/>
    </location>
</feature>
<evidence type="ECO:0000256" key="18">
    <source>
        <dbReference type="SAM" id="MobiDB-lite"/>
    </source>
</evidence>
<keyword evidence="8" id="KW-0254">Endocytosis</keyword>
<dbReference type="Proteomes" id="UP000664169">
    <property type="component" value="Unassembled WGS sequence"/>
</dbReference>
<keyword evidence="12" id="KW-0175">Coiled coil</keyword>
<feature type="region of interest" description="Disordered" evidence="18">
    <location>
        <begin position="108"/>
        <end position="128"/>
    </location>
</feature>
<dbReference type="GO" id="GO:0005886">
    <property type="term" value="C:plasma membrane"/>
    <property type="evidence" value="ECO:0007669"/>
    <property type="project" value="UniProtKB-SubCell"/>
</dbReference>
<dbReference type="PROSITE" id="PS50222">
    <property type="entry name" value="EF_HAND_2"/>
    <property type="match status" value="1"/>
</dbReference>
<evidence type="ECO:0000256" key="16">
    <source>
        <dbReference type="ARBA" id="ARBA00025194"/>
    </source>
</evidence>
<dbReference type="PROSITE" id="PS50031">
    <property type="entry name" value="EH"/>
    <property type="match status" value="2"/>
</dbReference>
<dbReference type="Gene3D" id="1.10.238.10">
    <property type="entry name" value="EF-hand"/>
    <property type="match status" value="2"/>
</dbReference>
<evidence type="ECO:0000256" key="4">
    <source>
        <dbReference type="ARBA" id="ARBA00009909"/>
    </source>
</evidence>
<feature type="region of interest" description="Disordered" evidence="18">
    <location>
        <begin position="238"/>
        <end position="262"/>
    </location>
</feature>
<evidence type="ECO:0000256" key="7">
    <source>
        <dbReference type="ARBA" id="ARBA00022490"/>
    </source>
</evidence>
<dbReference type="InterPro" id="IPR002048">
    <property type="entry name" value="EF_hand_dom"/>
</dbReference>
<dbReference type="PANTHER" id="PTHR11216:SF74">
    <property type="entry name" value="ACTIN CYTOSKELETON-REGULATORY COMPLEX PROTEIN END3"/>
    <property type="match status" value="1"/>
</dbReference>
<evidence type="ECO:0000256" key="13">
    <source>
        <dbReference type="ARBA" id="ARBA00023136"/>
    </source>
</evidence>
<keyword evidence="15" id="KW-0206">Cytoskeleton</keyword>
<dbReference type="InterPro" id="IPR011992">
    <property type="entry name" value="EF-hand-dom_pair"/>
</dbReference>
<evidence type="ECO:0000256" key="11">
    <source>
        <dbReference type="ARBA" id="ARBA00022837"/>
    </source>
</evidence>
<evidence type="ECO:0000256" key="2">
    <source>
        <dbReference type="ARBA" id="ARBA00004134"/>
    </source>
</evidence>
<dbReference type="SUPFAM" id="SSF47473">
    <property type="entry name" value="EF-hand"/>
    <property type="match status" value="2"/>
</dbReference>
<reference evidence="21" key="1">
    <citation type="submission" date="2021-03" db="EMBL/GenBank/DDBJ databases">
        <authorList>
            <person name="Tagirdzhanova G."/>
        </authorList>
    </citation>
    <scope>NUCLEOTIDE SEQUENCE</scope>
</reference>
<evidence type="ECO:0000313" key="21">
    <source>
        <dbReference type="EMBL" id="CAF9912718.1"/>
    </source>
</evidence>
<dbReference type="PANTHER" id="PTHR11216">
    <property type="entry name" value="EH DOMAIN"/>
    <property type="match status" value="1"/>
</dbReference>
<dbReference type="Pfam" id="PF12763">
    <property type="entry name" value="EH"/>
    <property type="match status" value="1"/>
</dbReference>
<sequence>MAQKRIEKWEIERYWEIFSSQSGGGQYLNSDQAAQVLRNSQISEKQLEKIWDLADLDDDGRLDFEEFCVAMRLAFDLVNGDIKAIPNTLPDWLVPSSKAHLAQAKRALSGSQPAFPRPDDIDSDSDTPGLKSNFDWYMAPRDRGKYEEIYNANSDRHGEITFESLEPLYSSLDIPDTDIRSAWNLVNPKSQSAIGKDACLAYLHVLNGRHEGYRVPRNVPPSLRATFERNQIDYQIGESQESARKWSSPSQEDTRSGRKAKFGEAYLTRMGLGGGTSYTSSGTDFSTTTPDWEEVRLKKELQQLEEKIDSVEKRAKDKRDRRQAGGRDTKPALVKRELQQLLDYKRKELRELEMGEGKAKEGVNMKTLREEVESVKEQIEGLERHWKERQAALDALREEIDAEKQ</sequence>
<feature type="domain" description="EH" evidence="19">
    <location>
        <begin position="10"/>
        <end position="100"/>
    </location>
</feature>
<dbReference type="GO" id="GO:0003779">
    <property type="term" value="F:actin binding"/>
    <property type="evidence" value="ECO:0007669"/>
    <property type="project" value="UniProtKB-KW"/>
</dbReference>
<dbReference type="Pfam" id="PF12761">
    <property type="entry name" value="End3"/>
    <property type="match status" value="1"/>
</dbReference>
<dbReference type="CDD" id="cd00052">
    <property type="entry name" value="EH"/>
    <property type="match status" value="1"/>
</dbReference>
<comment type="function">
    <text evidence="16">Component of the PAN1 actin cytoskeleton-regulatory complex required for the internalization of endosomes during actin-coupled endocytosis. The complex links the site of endocytosis to the cell membrane-associated actin cytoskeleton. Mediates uptake of external molecules and vacuolar degradation of plasma membrane proteins. Plays a role in the proper organization of the cell membrane-associated actin cytoskeleton and promotes its destabilization.</text>
</comment>
<keyword evidence="9" id="KW-0677">Repeat</keyword>
<organism evidence="21 22">
    <name type="scientific">Gomphillus americanus</name>
    <dbReference type="NCBI Taxonomy" id="1940652"/>
    <lineage>
        <taxon>Eukaryota</taxon>
        <taxon>Fungi</taxon>
        <taxon>Dikarya</taxon>
        <taxon>Ascomycota</taxon>
        <taxon>Pezizomycotina</taxon>
        <taxon>Lecanoromycetes</taxon>
        <taxon>OSLEUM clade</taxon>
        <taxon>Ostropomycetidae</taxon>
        <taxon>Ostropales</taxon>
        <taxon>Graphidaceae</taxon>
        <taxon>Gomphilloideae</taxon>
        <taxon>Gomphillus</taxon>
    </lineage>
</organism>
<evidence type="ECO:0000256" key="10">
    <source>
        <dbReference type="ARBA" id="ARBA00022753"/>
    </source>
</evidence>
<dbReference type="InterPro" id="IPR025604">
    <property type="entry name" value="End3"/>
</dbReference>
<keyword evidence="13" id="KW-0472">Membrane</keyword>
<evidence type="ECO:0000256" key="12">
    <source>
        <dbReference type="ARBA" id="ARBA00023054"/>
    </source>
</evidence>
<evidence type="ECO:0000256" key="1">
    <source>
        <dbReference type="ARBA" id="ARBA00004125"/>
    </source>
</evidence>
<dbReference type="InterPro" id="IPR018247">
    <property type="entry name" value="EF_Hand_1_Ca_BS"/>
</dbReference>
<gene>
    <name evidence="21" type="primary">END3</name>
    <name evidence="21" type="ORF">GOMPHAMPRED_007744</name>
</gene>
<protein>
    <recommendedName>
        <fullName evidence="17">Endocytosis protein 3</fullName>
    </recommendedName>
</protein>
<dbReference type="SMART" id="SM00054">
    <property type="entry name" value="EFh"/>
    <property type="match status" value="1"/>
</dbReference>
<comment type="similarity">
    <text evidence="4">Belongs to the END3 family.</text>
</comment>
<dbReference type="EMBL" id="CAJPDQ010000007">
    <property type="protein sequence ID" value="CAF9912718.1"/>
    <property type="molecule type" value="Genomic_DNA"/>
</dbReference>
<comment type="caution">
    <text evidence="21">The sequence shown here is derived from an EMBL/GenBank/DDBJ whole genome shotgun (WGS) entry which is preliminary data.</text>
</comment>
<evidence type="ECO:0000256" key="3">
    <source>
        <dbReference type="ARBA" id="ARBA00004413"/>
    </source>
</evidence>
<keyword evidence="11" id="KW-0106">Calcium</keyword>
<evidence type="ECO:0000256" key="17">
    <source>
        <dbReference type="ARBA" id="ARBA00029684"/>
    </source>
</evidence>